<accession>A0AAX4HQL2</accession>
<protein>
    <recommendedName>
        <fullName evidence="4 5">Large ribosomal subunit protein uL24</fullName>
    </recommendedName>
</protein>
<dbReference type="InterPro" id="IPR014722">
    <property type="entry name" value="Rib_uL2_dom2"/>
</dbReference>
<keyword evidence="5" id="KW-0694">RNA-binding</keyword>
<dbReference type="PANTHER" id="PTHR12903">
    <property type="entry name" value="MITOCHONDRIAL RIBOSOMAL PROTEIN L24"/>
    <property type="match status" value="1"/>
</dbReference>
<dbReference type="PROSITE" id="PS01108">
    <property type="entry name" value="RIBOSOMAL_L24"/>
    <property type="match status" value="1"/>
</dbReference>
<dbReference type="InterPro" id="IPR003256">
    <property type="entry name" value="Ribosomal_uL24"/>
</dbReference>
<dbReference type="EMBL" id="CP139487">
    <property type="protein sequence ID" value="WPU65244.1"/>
    <property type="molecule type" value="Genomic_DNA"/>
</dbReference>
<reference evidence="8 9" key="1">
    <citation type="submission" date="2023-11" db="EMBL/GenBank/DDBJ databases">
        <title>Peredibacter starrii A3.12.</title>
        <authorList>
            <person name="Mitchell R.J."/>
        </authorList>
    </citation>
    <scope>NUCLEOTIDE SEQUENCE [LARGE SCALE GENOMIC DNA]</scope>
    <source>
        <strain evidence="8 9">A3.12</strain>
    </source>
</reference>
<dbReference type="InterPro" id="IPR008991">
    <property type="entry name" value="Translation_prot_SH3-like_sf"/>
</dbReference>
<dbReference type="CDD" id="cd06089">
    <property type="entry name" value="KOW_RPL26"/>
    <property type="match status" value="1"/>
</dbReference>
<evidence type="ECO:0000256" key="6">
    <source>
        <dbReference type="RuleBase" id="RU003477"/>
    </source>
</evidence>
<name>A0AAX4HQL2_9BACT</name>
<dbReference type="KEGG" id="psti:SOO65_00595"/>
<dbReference type="NCBIfam" id="TIGR01079">
    <property type="entry name" value="rplX_bact"/>
    <property type="match status" value="1"/>
</dbReference>
<keyword evidence="2 5" id="KW-0689">Ribosomal protein</keyword>
<evidence type="ECO:0000313" key="9">
    <source>
        <dbReference type="Proteomes" id="UP001324634"/>
    </source>
</evidence>
<dbReference type="Gene3D" id="2.30.30.30">
    <property type="match status" value="1"/>
</dbReference>
<dbReference type="Pfam" id="PF17136">
    <property type="entry name" value="ribosomal_L24"/>
    <property type="match status" value="1"/>
</dbReference>
<comment type="subunit">
    <text evidence="5">Part of the 50S ribosomal subunit.</text>
</comment>
<dbReference type="GO" id="GO:1990904">
    <property type="term" value="C:ribonucleoprotein complex"/>
    <property type="evidence" value="ECO:0007669"/>
    <property type="project" value="UniProtKB-KW"/>
</dbReference>
<dbReference type="SUPFAM" id="SSF50104">
    <property type="entry name" value="Translation proteins SH3-like domain"/>
    <property type="match status" value="1"/>
</dbReference>
<evidence type="ECO:0000256" key="2">
    <source>
        <dbReference type="ARBA" id="ARBA00022980"/>
    </source>
</evidence>
<dbReference type="Pfam" id="PF00467">
    <property type="entry name" value="KOW"/>
    <property type="match status" value="1"/>
</dbReference>
<keyword evidence="5" id="KW-0699">rRNA-binding</keyword>
<keyword evidence="3 5" id="KW-0687">Ribonucleoprotein</keyword>
<dbReference type="InterPro" id="IPR041988">
    <property type="entry name" value="Ribosomal_uL24_KOW"/>
</dbReference>
<dbReference type="InterPro" id="IPR005825">
    <property type="entry name" value="Ribosomal_uL24_CS"/>
</dbReference>
<dbReference type="SMART" id="SM00739">
    <property type="entry name" value="KOW"/>
    <property type="match status" value="1"/>
</dbReference>
<evidence type="ECO:0000256" key="1">
    <source>
        <dbReference type="ARBA" id="ARBA00010618"/>
    </source>
</evidence>
<dbReference type="GO" id="GO:0019843">
    <property type="term" value="F:rRNA binding"/>
    <property type="evidence" value="ECO:0007669"/>
    <property type="project" value="UniProtKB-UniRule"/>
</dbReference>
<comment type="function">
    <text evidence="5">One of two assembly initiator proteins, it binds directly to the 5'-end of the 23S rRNA, where it nucleates assembly of the 50S subunit.</text>
</comment>
<dbReference type="HAMAP" id="MF_01326_B">
    <property type="entry name" value="Ribosomal_uL24_B"/>
    <property type="match status" value="1"/>
</dbReference>
<feature type="domain" description="KOW" evidence="7">
    <location>
        <begin position="3"/>
        <end position="30"/>
    </location>
</feature>
<dbReference type="InterPro" id="IPR057264">
    <property type="entry name" value="Ribosomal_uL24_C"/>
</dbReference>
<evidence type="ECO:0000313" key="8">
    <source>
        <dbReference type="EMBL" id="WPU65244.1"/>
    </source>
</evidence>
<dbReference type="AlphaFoldDB" id="A0AAX4HQL2"/>
<proteinExistence type="inferred from homology"/>
<evidence type="ECO:0000256" key="3">
    <source>
        <dbReference type="ARBA" id="ARBA00023274"/>
    </source>
</evidence>
<dbReference type="InterPro" id="IPR005824">
    <property type="entry name" value="KOW"/>
</dbReference>
<dbReference type="GO" id="GO:0003735">
    <property type="term" value="F:structural constituent of ribosome"/>
    <property type="evidence" value="ECO:0007669"/>
    <property type="project" value="InterPro"/>
</dbReference>
<organism evidence="8 9">
    <name type="scientific">Peredibacter starrii</name>
    <dbReference type="NCBI Taxonomy" id="28202"/>
    <lineage>
        <taxon>Bacteria</taxon>
        <taxon>Pseudomonadati</taxon>
        <taxon>Bdellovibrionota</taxon>
        <taxon>Bacteriovoracia</taxon>
        <taxon>Bacteriovoracales</taxon>
        <taxon>Bacteriovoracaceae</taxon>
        <taxon>Peredibacter</taxon>
    </lineage>
</organism>
<keyword evidence="9" id="KW-1185">Reference proteome</keyword>
<sequence>MQKLKVNDTVQVLAGKDKGKQGKIKSINFKTNRVVVEGVNVVKKAIKPNQQNQQGGIVDMEKAIHISNVALLDPKSGKPTRVAVKKVAGKNVRVAAKSKSEIK</sequence>
<comment type="function">
    <text evidence="5">One of the proteins that surrounds the polypeptide exit tunnel on the outside of the subunit.</text>
</comment>
<comment type="similarity">
    <text evidence="1 5 6">Belongs to the universal ribosomal protein uL24 family.</text>
</comment>
<dbReference type="Proteomes" id="UP001324634">
    <property type="component" value="Chromosome"/>
</dbReference>
<dbReference type="RefSeq" id="WP_321395413.1">
    <property type="nucleotide sequence ID" value="NZ_CP139487.1"/>
</dbReference>
<evidence type="ECO:0000256" key="4">
    <source>
        <dbReference type="ARBA" id="ARBA00035206"/>
    </source>
</evidence>
<evidence type="ECO:0000256" key="5">
    <source>
        <dbReference type="HAMAP-Rule" id="MF_01326"/>
    </source>
</evidence>
<evidence type="ECO:0000259" key="7">
    <source>
        <dbReference type="SMART" id="SM00739"/>
    </source>
</evidence>
<dbReference type="GO" id="GO:0006412">
    <property type="term" value="P:translation"/>
    <property type="evidence" value="ECO:0007669"/>
    <property type="project" value="UniProtKB-UniRule"/>
</dbReference>
<gene>
    <name evidence="5 8" type="primary">rplX</name>
    <name evidence="8" type="ORF">SOO65_00595</name>
</gene>
<dbReference type="GO" id="GO:0005840">
    <property type="term" value="C:ribosome"/>
    <property type="evidence" value="ECO:0007669"/>
    <property type="project" value="UniProtKB-KW"/>
</dbReference>